<dbReference type="InterPro" id="IPR017452">
    <property type="entry name" value="GPCR_Rhodpsn_7TM"/>
</dbReference>
<accession>A0A4W2GGZ4</accession>
<dbReference type="PANTHER" id="PTHR48002">
    <property type="entry name" value="OLFACTORY RECEPTOR"/>
    <property type="match status" value="1"/>
</dbReference>
<dbReference type="GO" id="GO:0004930">
    <property type="term" value="F:G protein-coupled receptor activity"/>
    <property type="evidence" value="ECO:0007669"/>
    <property type="project" value="UniProtKB-KW"/>
</dbReference>
<evidence type="ECO:0000256" key="11">
    <source>
        <dbReference type="RuleBase" id="RU000688"/>
    </source>
</evidence>
<dbReference type="GO" id="GO:0004984">
    <property type="term" value="F:olfactory receptor activity"/>
    <property type="evidence" value="ECO:0007669"/>
    <property type="project" value="InterPro"/>
</dbReference>
<reference evidence="14" key="2">
    <citation type="submission" date="2025-08" db="UniProtKB">
        <authorList>
            <consortium name="Ensembl"/>
        </authorList>
    </citation>
    <scope>IDENTIFICATION</scope>
</reference>
<evidence type="ECO:0000256" key="1">
    <source>
        <dbReference type="ARBA" id="ARBA00003929"/>
    </source>
</evidence>
<dbReference type="FunFam" id="1.20.1070.10:FF:000007">
    <property type="entry name" value="Olfactory receptor"/>
    <property type="match status" value="1"/>
</dbReference>
<keyword evidence="8 12" id="KW-0472">Membrane</keyword>
<dbReference type="PROSITE" id="PS00237">
    <property type="entry name" value="G_PROTEIN_RECEP_F1_1"/>
    <property type="match status" value="1"/>
</dbReference>
<name>A0A4W2GGZ4_BOBOX</name>
<evidence type="ECO:0000313" key="14">
    <source>
        <dbReference type="Ensembl" id="ENSBIXP00005017673.1"/>
    </source>
</evidence>
<evidence type="ECO:0000256" key="3">
    <source>
        <dbReference type="ARBA" id="ARBA00022606"/>
    </source>
</evidence>
<feature type="transmembrane region" description="Helical" evidence="12">
    <location>
        <begin position="234"/>
        <end position="257"/>
    </location>
</feature>
<evidence type="ECO:0000256" key="10">
    <source>
        <dbReference type="ARBA" id="ARBA00023224"/>
    </source>
</evidence>
<sequence>MEQRINVTEFVLLGLTQSPQGQKILFVIFLLIYLVTMVGNLLIVLTVVSSPTLHVPMYFFLGNLSFMDAVYSTTVTPNMIIDLLYVKKTISFQACMIQLFTEHLFGGAEILLLVVMAYDRYVAICKPLHYMTIMNQRVCTLLLLLAWTGGFLHAIIHILFVYNLPFCGPNVIDHFGCDMYPLLKLACTDIHIIGFSVLANDGAICVVLFTLLLVSYGVILRSLKNLSQEGRRKALSTCGSHVTVVVLFFVPCVFLYVRPPSTLPTDKSLAVFYTIVTPMLNPLIYTLRNEEMQNAMKKIYCRIYFFQCLLINF</sequence>
<dbReference type="GO" id="GO:0005886">
    <property type="term" value="C:plasma membrane"/>
    <property type="evidence" value="ECO:0007669"/>
    <property type="project" value="UniProtKB-SubCell"/>
</dbReference>
<feature type="transmembrane region" description="Helical" evidence="12">
    <location>
        <begin position="96"/>
        <end position="118"/>
    </location>
</feature>
<gene>
    <name evidence="14" type="primary">LOC113904699</name>
</gene>
<reference evidence="14 15" key="1">
    <citation type="submission" date="2018-11" db="EMBL/GenBank/DDBJ databases">
        <title>Haplotype-resolved cattle genomes.</title>
        <authorList>
            <person name="Low W.Y."/>
            <person name="Tearle R."/>
            <person name="Bickhart D.M."/>
            <person name="Rosen B.D."/>
            <person name="Koren S."/>
            <person name="Rhie A."/>
            <person name="Hiendleder S."/>
            <person name="Phillippy A.M."/>
            <person name="Smith T.P.L."/>
            <person name="Williams J.L."/>
        </authorList>
    </citation>
    <scope>NUCLEOTIDE SEQUENCE [LARGE SCALE GENOMIC DNA]</scope>
</reference>
<keyword evidence="7 11" id="KW-0297">G-protein coupled receptor</keyword>
<dbReference type="SUPFAM" id="SSF81321">
    <property type="entry name" value="Family A G protein-coupled receptor-like"/>
    <property type="match status" value="1"/>
</dbReference>
<dbReference type="PRINTS" id="PR00245">
    <property type="entry name" value="OLFACTORYR"/>
</dbReference>
<comment type="function">
    <text evidence="1">Putative odorant or sperm cell receptor.</text>
</comment>
<dbReference type="Proteomes" id="UP000429181">
    <property type="component" value="Chromosome 15"/>
</dbReference>
<evidence type="ECO:0000256" key="2">
    <source>
        <dbReference type="ARBA" id="ARBA00004141"/>
    </source>
</evidence>
<dbReference type="InterPro" id="IPR050427">
    <property type="entry name" value="Olfactory_Receptors"/>
</dbReference>
<dbReference type="Pfam" id="PF13853">
    <property type="entry name" value="7tm_4"/>
    <property type="match status" value="1"/>
</dbReference>
<evidence type="ECO:0000313" key="15">
    <source>
        <dbReference type="Proteomes" id="UP000429181"/>
    </source>
</evidence>
<dbReference type="PRINTS" id="PR00237">
    <property type="entry name" value="GPCRRHODOPSN"/>
</dbReference>
<dbReference type="PROSITE" id="PS50262">
    <property type="entry name" value="G_PROTEIN_RECEP_F1_2"/>
    <property type="match status" value="1"/>
</dbReference>
<comment type="subcellular location">
    <subcellularLocation>
        <location evidence="12">Cell membrane</location>
        <topology evidence="12">Multi-pass membrane protein</topology>
    </subcellularLocation>
    <subcellularLocation>
        <location evidence="2">Membrane</location>
        <topology evidence="2">Multi-pass membrane protein</topology>
    </subcellularLocation>
</comment>
<evidence type="ECO:0000256" key="7">
    <source>
        <dbReference type="ARBA" id="ARBA00023040"/>
    </source>
</evidence>
<comment type="similarity">
    <text evidence="11">Belongs to the G-protein coupled receptor 1 family.</text>
</comment>
<keyword evidence="10 11" id="KW-0807">Transducer</keyword>
<proteinExistence type="inferred from homology"/>
<keyword evidence="12" id="KW-1003">Cell membrane</keyword>
<evidence type="ECO:0000256" key="5">
    <source>
        <dbReference type="ARBA" id="ARBA00022725"/>
    </source>
</evidence>
<dbReference type="Ensembl" id="ENSBIXT00005029644.1">
    <property type="protein sequence ID" value="ENSBIXP00005017673.1"/>
    <property type="gene ID" value="ENSBIXG00005021237.1"/>
</dbReference>
<dbReference type="InterPro" id="IPR000725">
    <property type="entry name" value="Olfact_rcpt"/>
</dbReference>
<evidence type="ECO:0000256" key="12">
    <source>
        <dbReference type="RuleBase" id="RU363047"/>
    </source>
</evidence>
<keyword evidence="6 12" id="KW-1133">Transmembrane helix</keyword>
<feature type="transmembrane region" description="Helical" evidence="12">
    <location>
        <begin position="55"/>
        <end position="76"/>
    </location>
</feature>
<keyword evidence="4 11" id="KW-0812">Transmembrane</keyword>
<feature type="transmembrane region" description="Helical" evidence="12">
    <location>
        <begin position="24"/>
        <end position="48"/>
    </location>
</feature>
<feature type="transmembrane region" description="Helical" evidence="12">
    <location>
        <begin position="138"/>
        <end position="162"/>
    </location>
</feature>
<evidence type="ECO:0000256" key="6">
    <source>
        <dbReference type="ARBA" id="ARBA00022989"/>
    </source>
</evidence>
<dbReference type="InterPro" id="IPR000276">
    <property type="entry name" value="GPCR_Rhodpsn"/>
</dbReference>
<feature type="transmembrane region" description="Helical" evidence="12">
    <location>
        <begin position="269"/>
        <end position="287"/>
    </location>
</feature>
<evidence type="ECO:0000256" key="4">
    <source>
        <dbReference type="ARBA" id="ARBA00022692"/>
    </source>
</evidence>
<evidence type="ECO:0000256" key="9">
    <source>
        <dbReference type="ARBA" id="ARBA00023170"/>
    </source>
</evidence>
<protein>
    <recommendedName>
        <fullName evidence="12">Olfactory receptor</fullName>
    </recommendedName>
</protein>
<keyword evidence="3 12" id="KW-0716">Sensory transduction</keyword>
<organism evidence="14 15">
    <name type="scientific">Bos indicus x Bos taurus</name>
    <name type="common">Hybrid cattle</name>
    <dbReference type="NCBI Taxonomy" id="30522"/>
    <lineage>
        <taxon>Eukaryota</taxon>
        <taxon>Metazoa</taxon>
        <taxon>Chordata</taxon>
        <taxon>Craniata</taxon>
        <taxon>Vertebrata</taxon>
        <taxon>Euteleostomi</taxon>
        <taxon>Mammalia</taxon>
        <taxon>Eutheria</taxon>
        <taxon>Laurasiatheria</taxon>
        <taxon>Artiodactyla</taxon>
        <taxon>Ruminantia</taxon>
        <taxon>Pecora</taxon>
        <taxon>Bovidae</taxon>
        <taxon>Bovinae</taxon>
        <taxon>Bos</taxon>
    </lineage>
</organism>
<feature type="transmembrane region" description="Helical" evidence="12">
    <location>
        <begin position="190"/>
        <end position="214"/>
    </location>
</feature>
<keyword evidence="5 12" id="KW-0552">Olfaction</keyword>
<keyword evidence="9 11" id="KW-0675">Receptor</keyword>
<evidence type="ECO:0000259" key="13">
    <source>
        <dbReference type="PROSITE" id="PS50262"/>
    </source>
</evidence>
<dbReference type="CDD" id="cd15939">
    <property type="entry name" value="7tmA_OR4A-like"/>
    <property type="match status" value="1"/>
</dbReference>
<dbReference type="AlphaFoldDB" id="A0A4W2GGZ4"/>
<feature type="domain" description="G-protein coupled receptors family 1 profile" evidence="13">
    <location>
        <begin position="39"/>
        <end position="285"/>
    </location>
</feature>
<dbReference type="GeneTree" id="ENSGT00940000154970"/>
<evidence type="ECO:0000256" key="8">
    <source>
        <dbReference type="ARBA" id="ARBA00023136"/>
    </source>
</evidence>
<dbReference type="Gene3D" id="1.20.1070.10">
    <property type="entry name" value="Rhodopsin 7-helix transmembrane proteins"/>
    <property type="match status" value="1"/>
</dbReference>